<organism evidence="2 3">
    <name type="scientific">Allonocardiopsis opalescens</name>
    <dbReference type="NCBI Taxonomy" id="1144618"/>
    <lineage>
        <taxon>Bacteria</taxon>
        <taxon>Bacillati</taxon>
        <taxon>Actinomycetota</taxon>
        <taxon>Actinomycetes</taxon>
        <taxon>Streptosporangiales</taxon>
        <taxon>Allonocardiopsis</taxon>
    </lineage>
</organism>
<dbReference type="EMBL" id="PVZC01000001">
    <property type="protein sequence ID" value="PRY02734.1"/>
    <property type="molecule type" value="Genomic_DNA"/>
</dbReference>
<reference evidence="2 3" key="1">
    <citation type="submission" date="2018-03" db="EMBL/GenBank/DDBJ databases">
        <title>Genomic Encyclopedia of Archaeal and Bacterial Type Strains, Phase II (KMG-II): from individual species to whole genera.</title>
        <authorList>
            <person name="Goeker M."/>
        </authorList>
    </citation>
    <scope>NUCLEOTIDE SEQUENCE [LARGE SCALE GENOMIC DNA]</scope>
    <source>
        <strain evidence="2 3">DSM 45601</strain>
    </source>
</reference>
<proteinExistence type="predicted"/>
<evidence type="ECO:0000313" key="2">
    <source>
        <dbReference type="EMBL" id="PRY02734.1"/>
    </source>
</evidence>
<feature type="region of interest" description="Disordered" evidence="1">
    <location>
        <begin position="1"/>
        <end position="27"/>
    </location>
</feature>
<sequence>MELPPHPRDPRPACASATQEQPAADLRTGYGIGEATALAVTADAAEIATGNRRCDRLDHHARALAHVGAAGAQHHRPPGNRRRRRGQRPGRAPPPDRRPNPTAGSFAMPTTDRRITSIGLISFGYLHAPAPRADIRRRLRRPTVDLGIPVTSRTSRHASEPT</sequence>
<accession>A0A2T0QFM1</accession>
<keyword evidence="3" id="KW-1185">Reference proteome</keyword>
<dbReference type="RefSeq" id="WP_106240849.1">
    <property type="nucleotide sequence ID" value="NZ_PVZC01000001.1"/>
</dbReference>
<comment type="caution">
    <text evidence="2">The sequence shown here is derived from an EMBL/GenBank/DDBJ whole genome shotgun (WGS) entry which is preliminary data.</text>
</comment>
<feature type="compositionally biased region" description="Basic and acidic residues" evidence="1">
    <location>
        <begin position="1"/>
        <end position="11"/>
    </location>
</feature>
<name>A0A2T0QFM1_9ACTN</name>
<evidence type="ECO:0000256" key="1">
    <source>
        <dbReference type="SAM" id="MobiDB-lite"/>
    </source>
</evidence>
<feature type="compositionally biased region" description="Basic residues" evidence="1">
    <location>
        <begin position="73"/>
        <end position="88"/>
    </location>
</feature>
<dbReference type="Proteomes" id="UP000237846">
    <property type="component" value="Unassembled WGS sequence"/>
</dbReference>
<dbReference type="AlphaFoldDB" id="A0A2T0QFM1"/>
<protein>
    <submittedName>
        <fullName evidence="2">Uncharacterized protein</fullName>
    </submittedName>
</protein>
<evidence type="ECO:0000313" key="3">
    <source>
        <dbReference type="Proteomes" id="UP000237846"/>
    </source>
</evidence>
<gene>
    <name evidence="2" type="ORF">CLV72_1011338</name>
</gene>
<feature type="region of interest" description="Disordered" evidence="1">
    <location>
        <begin position="65"/>
        <end position="111"/>
    </location>
</feature>